<evidence type="ECO:0000313" key="3">
    <source>
        <dbReference type="Proteomes" id="UP000039865"/>
    </source>
</evidence>
<dbReference type="Proteomes" id="UP000039865">
    <property type="component" value="Unassembled WGS sequence"/>
</dbReference>
<sequence>MQQRKVEQSFKRQYYEIIDAKDMIKEELSVGTVIFNMKSTMQLRNFQGTMHGGCIFASIDSLVCTAVYSFDQRPVNVIKQDVEYINAVPLEVELQVKVLVRKISKNFAFVETVIINDNKAPHRILCRGSTVLEFEQKAKL</sequence>
<dbReference type="InterPro" id="IPR029069">
    <property type="entry name" value="HotDog_dom_sf"/>
</dbReference>
<dbReference type="EMBL" id="CCKQ01013155">
    <property type="protein sequence ID" value="CDW84790.1"/>
    <property type="molecule type" value="Genomic_DNA"/>
</dbReference>
<proteinExistence type="predicted"/>
<dbReference type="AlphaFoldDB" id="A0A078AQT4"/>
<dbReference type="InterPro" id="IPR006683">
    <property type="entry name" value="Thioestr_dom"/>
</dbReference>
<keyword evidence="3" id="KW-1185">Reference proteome</keyword>
<dbReference type="SUPFAM" id="SSF54637">
    <property type="entry name" value="Thioesterase/thiol ester dehydrase-isomerase"/>
    <property type="match status" value="1"/>
</dbReference>
<organism evidence="2 3">
    <name type="scientific">Stylonychia lemnae</name>
    <name type="common">Ciliate</name>
    <dbReference type="NCBI Taxonomy" id="5949"/>
    <lineage>
        <taxon>Eukaryota</taxon>
        <taxon>Sar</taxon>
        <taxon>Alveolata</taxon>
        <taxon>Ciliophora</taxon>
        <taxon>Intramacronucleata</taxon>
        <taxon>Spirotrichea</taxon>
        <taxon>Stichotrichia</taxon>
        <taxon>Sporadotrichida</taxon>
        <taxon>Oxytrichidae</taxon>
        <taxon>Stylonychinae</taxon>
        <taxon>Stylonychia</taxon>
    </lineage>
</organism>
<protein>
    <recommendedName>
        <fullName evidence="1">Thioesterase domain-containing protein</fullName>
    </recommendedName>
</protein>
<dbReference type="Pfam" id="PF03061">
    <property type="entry name" value="4HBT"/>
    <property type="match status" value="1"/>
</dbReference>
<reference evidence="2 3" key="1">
    <citation type="submission" date="2014-06" db="EMBL/GenBank/DDBJ databases">
        <authorList>
            <person name="Swart Estienne"/>
        </authorList>
    </citation>
    <scope>NUCLEOTIDE SEQUENCE [LARGE SCALE GENOMIC DNA]</scope>
    <source>
        <strain evidence="2 3">130c</strain>
    </source>
</reference>
<gene>
    <name evidence="2" type="primary">Contig15553.g16575</name>
    <name evidence="2" type="ORF">STYLEM_13858</name>
</gene>
<evidence type="ECO:0000313" key="2">
    <source>
        <dbReference type="EMBL" id="CDW84790.1"/>
    </source>
</evidence>
<dbReference type="CDD" id="cd03440">
    <property type="entry name" value="hot_dog"/>
    <property type="match status" value="1"/>
</dbReference>
<accession>A0A078AQT4</accession>
<dbReference type="InParanoid" id="A0A078AQT4"/>
<evidence type="ECO:0000259" key="1">
    <source>
        <dbReference type="Pfam" id="PF03061"/>
    </source>
</evidence>
<dbReference type="Gene3D" id="3.10.129.10">
    <property type="entry name" value="Hotdog Thioesterase"/>
    <property type="match status" value="1"/>
</dbReference>
<feature type="domain" description="Thioesterase" evidence="1">
    <location>
        <begin position="47"/>
        <end position="118"/>
    </location>
</feature>
<name>A0A078AQT4_STYLE</name>